<evidence type="ECO:0000256" key="4">
    <source>
        <dbReference type="ARBA" id="ARBA00022729"/>
    </source>
</evidence>
<dbReference type="PANTHER" id="PTHR11306:SF68">
    <property type="entry name" value="NPC INTRACELLULAR CHOLESTEROL TRANSPORTER 2"/>
    <property type="match status" value="1"/>
</dbReference>
<keyword evidence="5" id="KW-1015">Disulfide bond</keyword>
<evidence type="ECO:0000259" key="7">
    <source>
        <dbReference type="SMART" id="SM00737"/>
    </source>
</evidence>
<evidence type="ECO:0000313" key="16">
    <source>
        <dbReference type="Proteomes" id="UP000663856"/>
    </source>
</evidence>
<evidence type="ECO:0000256" key="1">
    <source>
        <dbReference type="ARBA" id="ARBA00004613"/>
    </source>
</evidence>
<dbReference type="EMBL" id="CAJOBG010000234">
    <property type="protein sequence ID" value="CAF3782368.1"/>
    <property type="molecule type" value="Genomic_DNA"/>
</dbReference>
<protein>
    <recommendedName>
        <fullName evidence="7">MD-2-related lipid-recognition domain-containing protein</fullName>
    </recommendedName>
</protein>
<dbReference type="EMBL" id="CAJNRE010009368">
    <property type="protein sequence ID" value="CAF2081245.1"/>
    <property type="molecule type" value="Genomic_DNA"/>
</dbReference>
<dbReference type="EMBL" id="CAJOBI010004349">
    <property type="protein sequence ID" value="CAF3999014.1"/>
    <property type="molecule type" value="Genomic_DNA"/>
</dbReference>
<dbReference type="EMBL" id="CAJNOW010011047">
    <property type="protein sequence ID" value="CAF1592360.1"/>
    <property type="molecule type" value="Genomic_DNA"/>
</dbReference>
<evidence type="ECO:0000256" key="5">
    <source>
        <dbReference type="ARBA" id="ARBA00023157"/>
    </source>
</evidence>
<dbReference type="InterPro" id="IPR033916">
    <property type="entry name" value="ML_Npc2-like"/>
</dbReference>
<dbReference type="Proteomes" id="UP000676336">
    <property type="component" value="Unassembled WGS sequence"/>
</dbReference>
<dbReference type="Proteomes" id="UP000663855">
    <property type="component" value="Unassembled WGS sequence"/>
</dbReference>
<evidence type="ECO:0000313" key="9">
    <source>
        <dbReference type="EMBL" id="CAF1592360.1"/>
    </source>
</evidence>
<dbReference type="Proteomes" id="UP000681967">
    <property type="component" value="Unassembled WGS sequence"/>
</dbReference>
<dbReference type="GO" id="GO:0032934">
    <property type="term" value="F:sterol binding"/>
    <property type="evidence" value="ECO:0007669"/>
    <property type="project" value="InterPro"/>
</dbReference>
<dbReference type="CDD" id="cd00916">
    <property type="entry name" value="Npc2_like"/>
    <property type="match status" value="1"/>
</dbReference>
<comment type="caution">
    <text evidence="10">The sequence shown here is derived from an EMBL/GenBank/DDBJ whole genome shotgun (WGS) entry which is preliminary data.</text>
</comment>
<feature type="domain" description="MD-2-related lipid-recognition" evidence="7">
    <location>
        <begin position="23"/>
        <end position="145"/>
    </location>
</feature>
<evidence type="ECO:0000313" key="14">
    <source>
        <dbReference type="EMBL" id="CAF3999014.1"/>
    </source>
</evidence>
<dbReference type="Proteomes" id="UP000663856">
    <property type="component" value="Unassembled WGS sequence"/>
</dbReference>
<evidence type="ECO:0000313" key="8">
    <source>
        <dbReference type="EMBL" id="CAF1479873.1"/>
    </source>
</evidence>
<dbReference type="Proteomes" id="UP000681720">
    <property type="component" value="Unassembled WGS sequence"/>
</dbReference>
<dbReference type="SMART" id="SM00737">
    <property type="entry name" value="ML"/>
    <property type="match status" value="1"/>
</dbReference>
<keyword evidence="17" id="KW-1185">Reference proteome</keyword>
<feature type="signal peptide" evidence="6">
    <location>
        <begin position="1"/>
        <end position="19"/>
    </location>
</feature>
<evidence type="ECO:0000313" key="15">
    <source>
        <dbReference type="EMBL" id="CAF4001597.1"/>
    </source>
</evidence>
<evidence type="ECO:0000313" key="17">
    <source>
        <dbReference type="Proteomes" id="UP000663866"/>
    </source>
</evidence>
<evidence type="ECO:0000256" key="6">
    <source>
        <dbReference type="SAM" id="SignalP"/>
    </source>
</evidence>
<dbReference type="EMBL" id="CAJNOV010012282">
    <property type="protein sequence ID" value="CAF1479873.1"/>
    <property type="molecule type" value="Genomic_DNA"/>
</dbReference>
<dbReference type="FunFam" id="2.60.40.770:FF:000001">
    <property type="entry name" value="NPC intracellular cholesterol transporter 2"/>
    <property type="match status" value="1"/>
</dbReference>
<sequence length="169" mass="18238">MLKLFLLVALSCSINLIWAGTPFKDCGSELATVQLFEVTDCPTAPCKFIKGKTYAMNLTFTAKAPSKTATVALHGVIAGVPVPFPLPESNTCNLGAKCPIGQGDINMASFSLPVLTTYPSISLYVKLEIKADDQKQDYVCLLFPATITSGAAKTKNLVQWRKGKLFEMI</sequence>
<dbReference type="InterPro" id="IPR003172">
    <property type="entry name" value="ML_dom"/>
</dbReference>
<organism evidence="10 16">
    <name type="scientific">Rotaria magnacalcarata</name>
    <dbReference type="NCBI Taxonomy" id="392030"/>
    <lineage>
        <taxon>Eukaryota</taxon>
        <taxon>Metazoa</taxon>
        <taxon>Spiralia</taxon>
        <taxon>Gnathifera</taxon>
        <taxon>Rotifera</taxon>
        <taxon>Eurotatoria</taxon>
        <taxon>Bdelloidea</taxon>
        <taxon>Philodinida</taxon>
        <taxon>Philodinidae</taxon>
        <taxon>Rotaria</taxon>
    </lineage>
</organism>
<dbReference type="EMBL" id="CAJOBJ010004473">
    <property type="protein sequence ID" value="CAF4001597.1"/>
    <property type="molecule type" value="Genomic_DNA"/>
</dbReference>
<dbReference type="Gene3D" id="2.60.40.770">
    <property type="match status" value="1"/>
</dbReference>
<dbReference type="AlphaFoldDB" id="A0A816P528"/>
<keyword evidence="4 6" id="KW-0732">Signal</keyword>
<dbReference type="OrthoDB" id="4937502at2759"/>
<gene>
    <name evidence="13" type="ORF">BYL167_LOCUS9604</name>
    <name evidence="8" type="ORF">CJN711_LOCUS26100</name>
    <name evidence="15" type="ORF">GIL414_LOCUS11789</name>
    <name evidence="9" type="ORF">KQP761_LOCUS21338</name>
    <name evidence="11" type="ORF">MBJ925_LOCUS18684</name>
    <name evidence="12" type="ORF">OVN521_LOCUS2852</name>
    <name evidence="14" type="ORF">SMN809_LOCUS11826</name>
    <name evidence="10" type="ORF">WKI299_LOCUS8747</name>
</gene>
<keyword evidence="3" id="KW-0964">Secreted</keyword>
<dbReference type="EMBL" id="CAJNRF010002820">
    <property type="protein sequence ID" value="CAF2043471.1"/>
    <property type="molecule type" value="Genomic_DNA"/>
</dbReference>
<dbReference type="Proteomes" id="UP000663866">
    <property type="component" value="Unassembled WGS sequence"/>
</dbReference>
<reference evidence="10" key="1">
    <citation type="submission" date="2021-02" db="EMBL/GenBank/DDBJ databases">
        <authorList>
            <person name="Nowell W R."/>
        </authorList>
    </citation>
    <scope>NUCLEOTIDE SEQUENCE</scope>
</reference>
<name>A0A816P528_9BILA</name>
<dbReference type="Pfam" id="PF02221">
    <property type="entry name" value="E1_DerP2_DerF2"/>
    <property type="match status" value="1"/>
</dbReference>
<feature type="chain" id="PRO_5035609863" description="MD-2-related lipid-recognition domain-containing protein" evidence="6">
    <location>
        <begin position="20"/>
        <end position="169"/>
    </location>
</feature>
<evidence type="ECO:0000313" key="10">
    <source>
        <dbReference type="EMBL" id="CAF2043471.1"/>
    </source>
</evidence>
<dbReference type="InterPro" id="IPR039670">
    <property type="entry name" value="NPC2-like"/>
</dbReference>
<dbReference type="InterPro" id="IPR014756">
    <property type="entry name" value="Ig_E-set"/>
</dbReference>
<evidence type="ECO:0000313" key="13">
    <source>
        <dbReference type="EMBL" id="CAF3923181.1"/>
    </source>
</evidence>
<dbReference type="Proteomes" id="UP000663834">
    <property type="component" value="Unassembled WGS sequence"/>
</dbReference>
<dbReference type="GO" id="GO:0005576">
    <property type="term" value="C:extracellular region"/>
    <property type="evidence" value="ECO:0007669"/>
    <property type="project" value="UniProtKB-SubCell"/>
</dbReference>
<dbReference type="GO" id="GO:0032367">
    <property type="term" value="P:intracellular cholesterol transport"/>
    <property type="evidence" value="ECO:0007669"/>
    <property type="project" value="InterPro"/>
</dbReference>
<dbReference type="SUPFAM" id="SSF81296">
    <property type="entry name" value="E set domains"/>
    <property type="match status" value="1"/>
</dbReference>
<accession>A0A816P528</accession>
<evidence type="ECO:0000256" key="3">
    <source>
        <dbReference type="ARBA" id="ARBA00022525"/>
    </source>
</evidence>
<evidence type="ECO:0000313" key="12">
    <source>
        <dbReference type="EMBL" id="CAF3782368.1"/>
    </source>
</evidence>
<evidence type="ECO:0000313" key="11">
    <source>
        <dbReference type="EMBL" id="CAF2081245.1"/>
    </source>
</evidence>
<comment type="subcellular location">
    <subcellularLocation>
        <location evidence="1">Secreted</location>
    </subcellularLocation>
</comment>
<evidence type="ECO:0000256" key="2">
    <source>
        <dbReference type="ARBA" id="ARBA00006370"/>
    </source>
</evidence>
<dbReference type="EMBL" id="CAJOBH010002782">
    <property type="protein sequence ID" value="CAF3923181.1"/>
    <property type="molecule type" value="Genomic_DNA"/>
</dbReference>
<proteinExistence type="inferred from homology"/>
<comment type="similarity">
    <text evidence="2">Belongs to the NPC2 family.</text>
</comment>
<dbReference type="Proteomes" id="UP000663824">
    <property type="component" value="Unassembled WGS sequence"/>
</dbReference>
<dbReference type="PANTHER" id="PTHR11306">
    <property type="entry name" value="NIEMANN PICK TYPE C2 PROTEIN NPC2-RELATED"/>
    <property type="match status" value="1"/>
</dbReference>